<evidence type="ECO:0000313" key="5">
    <source>
        <dbReference type="EMBL" id="KAH3786890.1"/>
    </source>
</evidence>
<proteinExistence type="inferred from homology"/>
<sequence length="434" mass="47333">MTTTSITFAACAVVIFGIFTTSQAFLLSDDVTLRPHVPKLPQFSQYGRSMVLVGGNQYDNNTELHETIIKLAGGKQFAKIGIITAASYDPLDSYNYYHDIFLQYGALQVNRILLDVNHTASQGGQALIDTIYAQTGFFFGGGDQERIIRSLMGPYGDYSPALIALHQMYDSGAVIAGTSAGCSCQTAQFMIEGGYSYDTLVFGSYADIDPMIPPDIEPNIYLTSGGLGFMKGYVLDSHFAQRGREGRMIRLLADTRMLGKGTNRAIGVDENTALVVTHADTNQSSGLVIGDAGVTLIDLTHAQIHPSKHFNISGVYVTYLTKGDVIRLTDQTVTFASTKTPMRGHERNDAVFQSNDVFAKADIPLKPEFVRIATSTFDARRGRTTHGFSKETGPRFRVEMSASANDAVGFVERNASFATDITSYKNLRVSIYEG</sequence>
<dbReference type="CDD" id="cd03145">
    <property type="entry name" value="GAT1_cyanophycinase"/>
    <property type="match status" value="1"/>
</dbReference>
<dbReference type="PANTHER" id="PTHR36175">
    <property type="entry name" value="CYANOPHYCINASE"/>
    <property type="match status" value="1"/>
</dbReference>
<dbReference type="Proteomes" id="UP000828390">
    <property type="component" value="Unassembled WGS sequence"/>
</dbReference>
<gene>
    <name evidence="5" type="ORF">DPMN_165005</name>
</gene>
<organism evidence="5 6">
    <name type="scientific">Dreissena polymorpha</name>
    <name type="common">Zebra mussel</name>
    <name type="synonym">Mytilus polymorpha</name>
    <dbReference type="NCBI Taxonomy" id="45954"/>
    <lineage>
        <taxon>Eukaryota</taxon>
        <taxon>Metazoa</taxon>
        <taxon>Spiralia</taxon>
        <taxon>Lophotrochozoa</taxon>
        <taxon>Mollusca</taxon>
        <taxon>Bivalvia</taxon>
        <taxon>Autobranchia</taxon>
        <taxon>Heteroconchia</taxon>
        <taxon>Euheterodonta</taxon>
        <taxon>Imparidentia</taxon>
        <taxon>Neoheterodontei</taxon>
        <taxon>Myida</taxon>
        <taxon>Dreissenoidea</taxon>
        <taxon>Dreissenidae</taxon>
        <taxon>Dreissena</taxon>
    </lineage>
</organism>
<dbReference type="EMBL" id="JAIWYP010000008">
    <property type="protein sequence ID" value="KAH3786890.1"/>
    <property type="molecule type" value="Genomic_DNA"/>
</dbReference>
<dbReference type="GO" id="GO:0006508">
    <property type="term" value="P:proteolysis"/>
    <property type="evidence" value="ECO:0007669"/>
    <property type="project" value="UniProtKB-KW"/>
</dbReference>
<dbReference type="PANTHER" id="PTHR36175:SF1">
    <property type="entry name" value="CYANOPHYCINASE"/>
    <property type="match status" value="1"/>
</dbReference>
<accession>A0A9D4IU78</accession>
<reference evidence="5" key="1">
    <citation type="journal article" date="2019" name="bioRxiv">
        <title>The Genome of the Zebra Mussel, Dreissena polymorpha: A Resource for Invasive Species Research.</title>
        <authorList>
            <person name="McCartney M.A."/>
            <person name="Auch B."/>
            <person name="Kono T."/>
            <person name="Mallez S."/>
            <person name="Zhang Y."/>
            <person name="Obille A."/>
            <person name="Becker A."/>
            <person name="Abrahante J.E."/>
            <person name="Garbe J."/>
            <person name="Badalamenti J.P."/>
            <person name="Herman A."/>
            <person name="Mangelson H."/>
            <person name="Liachko I."/>
            <person name="Sullivan S."/>
            <person name="Sone E.D."/>
            <person name="Koren S."/>
            <person name="Silverstein K.A.T."/>
            <person name="Beckman K.B."/>
            <person name="Gohl D.M."/>
        </authorList>
    </citation>
    <scope>NUCLEOTIDE SEQUENCE</scope>
    <source>
        <strain evidence="5">Duluth1</strain>
        <tissue evidence="5">Whole animal</tissue>
    </source>
</reference>
<dbReference type="Gene3D" id="3.40.50.880">
    <property type="match status" value="1"/>
</dbReference>
<evidence type="ECO:0000256" key="2">
    <source>
        <dbReference type="ARBA" id="ARBA00022670"/>
    </source>
</evidence>
<name>A0A9D4IU78_DREPO</name>
<dbReference type="GO" id="GO:0008236">
    <property type="term" value="F:serine-type peptidase activity"/>
    <property type="evidence" value="ECO:0007669"/>
    <property type="project" value="UniProtKB-KW"/>
</dbReference>
<keyword evidence="6" id="KW-1185">Reference proteome</keyword>
<evidence type="ECO:0000256" key="3">
    <source>
        <dbReference type="ARBA" id="ARBA00022801"/>
    </source>
</evidence>
<reference evidence="5" key="2">
    <citation type="submission" date="2020-11" db="EMBL/GenBank/DDBJ databases">
        <authorList>
            <person name="McCartney M.A."/>
            <person name="Auch B."/>
            <person name="Kono T."/>
            <person name="Mallez S."/>
            <person name="Becker A."/>
            <person name="Gohl D.M."/>
            <person name="Silverstein K.A.T."/>
            <person name="Koren S."/>
            <person name="Bechman K.B."/>
            <person name="Herman A."/>
            <person name="Abrahante J.E."/>
            <person name="Garbe J."/>
        </authorList>
    </citation>
    <scope>NUCLEOTIDE SEQUENCE</scope>
    <source>
        <strain evidence="5">Duluth1</strain>
        <tissue evidence="5">Whole animal</tissue>
    </source>
</reference>
<evidence type="ECO:0000256" key="4">
    <source>
        <dbReference type="ARBA" id="ARBA00022825"/>
    </source>
</evidence>
<dbReference type="OrthoDB" id="4666063at2759"/>
<dbReference type="InterPro" id="IPR005320">
    <property type="entry name" value="Peptidase_S51"/>
</dbReference>
<dbReference type="SUPFAM" id="SSF52317">
    <property type="entry name" value="Class I glutamine amidotransferase-like"/>
    <property type="match status" value="1"/>
</dbReference>
<protein>
    <recommendedName>
        <fullName evidence="7">Cyanophycinase</fullName>
    </recommendedName>
</protein>
<evidence type="ECO:0000256" key="1">
    <source>
        <dbReference type="ARBA" id="ARBA00006534"/>
    </source>
</evidence>
<comment type="caution">
    <text evidence="5">The sequence shown here is derived from an EMBL/GenBank/DDBJ whole genome shotgun (WGS) entry which is preliminary data.</text>
</comment>
<dbReference type="AlphaFoldDB" id="A0A9D4IU78"/>
<keyword evidence="2" id="KW-0645">Protease</keyword>
<evidence type="ECO:0000313" key="6">
    <source>
        <dbReference type="Proteomes" id="UP000828390"/>
    </source>
</evidence>
<dbReference type="InterPro" id="IPR029062">
    <property type="entry name" value="Class_I_gatase-like"/>
</dbReference>
<keyword evidence="3" id="KW-0378">Hydrolase</keyword>
<evidence type="ECO:0008006" key="7">
    <source>
        <dbReference type="Google" id="ProtNLM"/>
    </source>
</evidence>
<dbReference type="Pfam" id="PF03575">
    <property type="entry name" value="Peptidase_S51"/>
    <property type="match status" value="1"/>
</dbReference>
<comment type="similarity">
    <text evidence="1">Belongs to the peptidase S51 family.</text>
</comment>
<keyword evidence="4" id="KW-0720">Serine protease</keyword>